<name>A0ABP7UVW3_9FLAO</name>
<dbReference type="SUPFAM" id="SSF53756">
    <property type="entry name" value="UDP-Glycosyltransferase/glycogen phosphorylase"/>
    <property type="match status" value="1"/>
</dbReference>
<accession>A0ABP7UVW3</accession>
<dbReference type="RefSeq" id="WP_345094216.1">
    <property type="nucleotide sequence ID" value="NZ_BAABCS010000019.1"/>
</dbReference>
<dbReference type="Proteomes" id="UP001500426">
    <property type="component" value="Unassembled WGS sequence"/>
</dbReference>
<proteinExistence type="predicted"/>
<dbReference type="Pfam" id="PF00534">
    <property type="entry name" value="Glycos_transf_1"/>
    <property type="match status" value="1"/>
</dbReference>
<sequence>MKSKKLIVGITAEGSVNLLLGQLAYFKSLGYETYLLAPYSERSANFCKKEGCTHLIINIEREISLWKDLKTLLKIIRIFKEVKPDIINLGTPKVALLGMIAGKILGIKNRIYTCRGFRFEHENGVKRKILIAMEKITSLCAHQVICISDSVQKLGIAADIFSKKKSNVINKGSSNGVNLELFDPLNQTYIDKKQEIVDKYDLKDKFVYGFLGRIVDRKGINELYNVFCKIYEENSNTRLLLVGPFETDQIADKTLLEKINNHPAIFNIGRVLQDEVPPYILALDVFVLPAWWEGFGNVLVQAAAMGIPVISTTGTGTIDAVSDNFNGILVNPKAEMELEFAMKHLLLNKEITIQYGENGLEWSRNFERTIIWNGINQLYTKR</sequence>
<evidence type="ECO:0000313" key="3">
    <source>
        <dbReference type="EMBL" id="GAA4053881.1"/>
    </source>
</evidence>
<feature type="domain" description="Glycosyltransferase subfamily 4-like N-terminal" evidence="2">
    <location>
        <begin position="23"/>
        <end position="170"/>
    </location>
</feature>
<evidence type="ECO:0000259" key="1">
    <source>
        <dbReference type="Pfam" id="PF00534"/>
    </source>
</evidence>
<reference evidence="4" key="1">
    <citation type="journal article" date="2019" name="Int. J. Syst. Evol. Microbiol.">
        <title>The Global Catalogue of Microorganisms (GCM) 10K type strain sequencing project: providing services to taxonomists for standard genome sequencing and annotation.</title>
        <authorList>
            <consortium name="The Broad Institute Genomics Platform"/>
            <consortium name="The Broad Institute Genome Sequencing Center for Infectious Disease"/>
            <person name="Wu L."/>
            <person name="Ma J."/>
        </authorList>
    </citation>
    <scope>NUCLEOTIDE SEQUENCE [LARGE SCALE GENOMIC DNA]</scope>
    <source>
        <strain evidence="4">JCM 17068</strain>
    </source>
</reference>
<keyword evidence="4" id="KW-1185">Reference proteome</keyword>
<evidence type="ECO:0000259" key="2">
    <source>
        <dbReference type="Pfam" id="PF13439"/>
    </source>
</evidence>
<dbReference type="PANTHER" id="PTHR45947">
    <property type="entry name" value="SULFOQUINOVOSYL TRANSFERASE SQD2"/>
    <property type="match status" value="1"/>
</dbReference>
<comment type="caution">
    <text evidence="3">The sequence shown here is derived from an EMBL/GenBank/DDBJ whole genome shotgun (WGS) entry which is preliminary data.</text>
</comment>
<dbReference type="InterPro" id="IPR050194">
    <property type="entry name" value="Glycosyltransferase_grp1"/>
</dbReference>
<protein>
    <submittedName>
        <fullName evidence="3">Glycosyltransferase family 4 protein</fullName>
    </submittedName>
</protein>
<evidence type="ECO:0000313" key="4">
    <source>
        <dbReference type="Proteomes" id="UP001500426"/>
    </source>
</evidence>
<dbReference type="EMBL" id="BAABCS010000019">
    <property type="protein sequence ID" value="GAA4053881.1"/>
    <property type="molecule type" value="Genomic_DNA"/>
</dbReference>
<dbReference type="InterPro" id="IPR028098">
    <property type="entry name" value="Glyco_trans_4-like_N"/>
</dbReference>
<dbReference type="Pfam" id="PF13439">
    <property type="entry name" value="Glyco_transf_4"/>
    <property type="match status" value="1"/>
</dbReference>
<gene>
    <name evidence="3" type="ORF">GCM10022388_20400</name>
</gene>
<feature type="domain" description="Glycosyl transferase family 1" evidence="1">
    <location>
        <begin position="194"/>
        <end position="361"/>
    </location>
</feature>
<organism evidence="3 4">
    <name type="scientific">Flavobacterium chungnamense</name>
    <dbReference type="NCBI Taxonomy" id="706182"/>
    <lineage>
        <taxon>Bacteria</taxon>
        <taxon>Pseudomonadati</taxon>
        <taxon>Bacteroidota</taxon>
        <taxon>Flavobacteriia</taxon>
        <taxon>Flavobacteriales</taxon>
        <taxon>Flavobacteriaceae</taxon>
        <taxon>Flavobacterium</taxon>
    </lineage>
</organism>
<dbReference type="CDD" id="cd03808">
    <property type="entry name" value="GT4_CapM-like"/>
    <property type="match status" value="1"/>
</dbReference>
<dbReference type="Gene3D" id="3.40.50.2000">
    <property type="entry name" value="Glycogen Phosphorylase B"/>
    <property type="match status" value="2"/>
</dbReference>
<dbReference type="InterPro" id="IPR001296">
    <property type="entry name" value="Glyco_trans_1"/>
</dbReference>
<dbReference type="PANTHER" id="PTHR45947:SF3">
    <property type="entry name" value="SULFOQUINOVOSYL TRANSFERASE SQD2"/>
    <property type="match status" value="1"/>
</dbReference>